<dbReference type="InterPro" id="IPR029476">
    <property type="entry name" value="DNase_NucA_NucB"/>
</dbReference>
<keyword evidence="1" id="KW-0732">Signal</keyword>
<proteinExistence type="predicted"/>
<gene>
    <name evidence="3" type="ORF">CHS0354_030197</name>
</gene>
<dbReference type="SUPFAM" id="SSF160631">
    <property type="entry name" value="SMI1/KNR4-like"/>
    <property type="match status" value="1"/>
</dbReference>
<feature type="signal peptide" evidence="1">
    <location>
        <begin position="1"/>
        <end position="24"/>
    </location>
</feature>
<accession>A0AAE0RSL7</accession>
<feature type="domain" description="Deoxyribonuclease NucA/NucB" evidence="2">
    <location>
        <begin position="281"/>
        <end position="366"/>
    </location>
</feature>
<dbReference type="InterPro" id="IPR037883">
    <property type="entry name" value="Knr4/Smi1-like_sf"/>
</dbReference>
<evidence type="ECO:0000256" key="1">
    <source>
        <dbReference type="SAM" id="SignalP"/>
    </source>
</evidence>
<reference evidence="3" key="1">
    <citation type="journal article" date="2021" name="Genome Biol. Evol.">
        <title>A High-Quality Reference Genome for a Parasitic Bivalve with Doubly Uniparental Inheritance (Bivalvia: Unionida).</title>
        <authorList>
            <person name="Smith C.H."/>
        </authorList>
    </citation>
    <scope>NUCLEOTIDE SEQUENCE</scope>
    <source>
        <strain evidence="3">CHS0354</strain>
    </source>
</reference>
<dbReference type="Proteomes" id="UP001195483">
    <property type="component" value="Unassembled WGS sequence"/>
</dbReference>
<sequence length="371" mass="41504">MARTGTVIASIFSIVVLFTDATSGGPSNEVTVEETGMQTSLRLIKNHPINKNRPASFLLGSPLTYEEAIFVLLPAVENIDRSHMEQIIQLYEYTDGINSSAAADFQLHDLWLIPGYYLMSLRDAVETLMTMKRISEIWNPNWLPVFSSRAGDFVVFDFSNGHIFEIFTKESLGWEIATSIEEFVSHLAENLKSGRIFVGEDGLMDETKADEGELNDKEQAVHETGKTANIGIGQTFHRIYIAKYVNNRPASNMNINEDVEQPNLVFNCGNMPNVCANIRNAINNNGKTRNLQRITSRSQIRRNRRASCGRLRCPRGQSCDEYPFASTSQGGRGATIRCVPAAENSSQGGQLNGFYRRYRLGNGSWFRQANP</sequence>
<evidence type="ECO:0000313" key="3">
    <source>
        <dbReference type="EMBL" id="KAK3578780.1"/>
    </source>
</evidence>
<comment type="caution">
    <text evidence="3">The sequence shown here is derived from an EMBL/GenBank/DDBJ whole genome shotgun (WGS) entry which is preliminary data.</text>
</comment>
<dbReference type="AlphaFoldDB" id="A0AAE0RSL7"/>
<reference evidence="3" key="3">
    <citation type="submission" date="2023-05" db="EMBL/GenBank/DDBJ databases">
        <authorList>
            <person name="Smith C.H."/>
        </authorList>
    </citation>
    <scope>NUCLEOTIDE SEQUENCE</scope>
    <source>
        <strain evidence="3">CHS0354</strain>
        <tissue evidence="3">Mantle</tissue>
    </source>
</reference>
<organism evidence="3 4">
    <name type="scientific">Potamilus streckersoni</name>
    <dbReference type="NCBI Taxonomy" id="2493646"/>
    <lineage>
        <taxon>Eukaryota</taxon>
        <taxon>Metazoa</taxon>
        <taxon>Spiralia</taxon>
        <taxon>Lophotrochozoa</taxon>
        <taxon>Mollusca</taxon>
        <taxon>Bivalvia</taxon>
        <taxon>Autobranchia</taxon>
        <taxon>Heteroconchia</taxon>
        <taxon>Palaeoheterodonta</taxon>
        <taxon>Unionida</taxon>
        <taxon>Unionoidea</taxon>
        <taxon>Unionidae</taxon>
        <taxon>Ambleminae</taxon>
        <taxon>Lampsilini</taxon>
        <taxon>Potamilus</taxon>
    </lineage>
</organism>
<evidence type="ECO:0000259" key="2">
    <source>
        <dbReference type="Pfam" id="PF14040"/>
    </source>
</evidence>
<evidence type="ECO:0000313" key="4">
    <source>
        <dbReference type="Proteomes" id="UP001195483"/>
    </source>
</evidence>
<feature type="chain" id="PRO_5041984847" description="Deoxyribonuclease NucA/NucB domain-containing protein" evidence="1">
    <location>
        <begin position="25"/>
        <end position="371"/>
    </location>
</feature>
<name>A0AAE0RSL7_9BIVA</name>
<protein>
    <recommendedName>
        <fullName evidence="2">Deoxyribonuclease NucA/NucB domain-containing protein</fullName>
    </recommendedName>
</protein>
<keyword evidence="4" id="KW-1185">Reference proteome</keyword>
<dbReference type="Pfam" id="PF14040">
    <property type="entry name" value="DNase_NucA_NucB"/>
    <property type="match status" value="1"/>
</dbReference>
<reference evidence="3" key="2">
    <citation type="journal article" date="2021" name="Genome Biol. Evol.">
        <title>Developing a high-quality reference genome for a parasitic bivalve with doubly uniparental inheritance (Bivalvia: Unionida).</title>
        <authorList>
            <person name="Smith C.H."/>
        </authorList>
    </citation>
    <scope>NUCLEOTIDE SEQUENCE</scope>
    <source>
        <strain evidence="3">CHS0354</strain>
        <tissue evidence="3">Mantle</tissue>
    </source>
</reference>
<dbReference type="EMBL" id="JAEAOA010001799">
    <property type="protein sequence ID" value="KAK3578780.1"/>
    <property type="molecule type" value="Genomic_DNA"/>
</dbReference>